<dbReference type="Proteomes" id="UP000799441">
    <property type="component" value="Unassembled WGS sequence"/>
</dbReference>
<evidence type="ECO:0000313" key="3">
    <source>
        <dbReference type="Proteomes" id="UP000799441"/>
    </source>
</evidence>
<accession>A0A9P4QGZ7</accession>
<reference evidence="2" key="1">
    <citation type="journal article" date="2020" name="Stud. Mycol.">
        <title>101 Dothideomycetes genomes: a test case for predicting lifestyles and emergence of pathogens.</title>
        <authorList>
            <person name="Haridas S."/>
            <person name="Albert R."/>
            <person name="Binder M."/>
            <person name="Bloem J."/>
            <person name="Labutti K."/>
            <person name="Salamov A."/>
            <person name="Andreopoulos B."/>
            <person name="Baker S."/>
            <person name="Barry K."/>
            <person name="Bills G."/>
            <person name="Bluhm B."/>
            <person name="Cannon C."/>
            <person name="Castanera R."/>
            <person name="Culley D."/>
            <person name="Daum C."/>
            <person name="Ezra D."/>
            <person name="Gonzalez J."/>
            <person name="Henrissat B."/>
            <person name="Kuo A."/>
            <person name="Liang C."/>
            <person name="Lipzen A."/>
            <person name="Lutzoni F."/>
            <person name="Magnuson J."/>
            <person name="Mondo S."/>
            <person name="Nolan M."/>
            <person name="Ohm R."/>
            <person name="Pangilinan J."/>
            <person name="Park H.-J."/>
            <person name="Ramirez L."/>
            <person name="Alfaro M."/>
            <person name="Sun H."/>
            <person name="Tritt A."/>
            <person name="Yoshinaga Y."/>
            <person name="Zwiers L.-H."/>
            <person name="Turgeon B."/>
            <person name="Goodwin S."/>
            <person name="Spatafora J."/>
            <person name="Crous P."/>
            <person name="Grigoriev I."/>
        </authorList>
    </citation>
    <scope>NUCLEOTIDE SEQUENCE</scope>
    <source>
        <strain evidence="2">CBS 116435</strain>
    </source>
</reference>
<name>A0A9P4QGZ7_9PEZI</name>
<comment type="caution">
    <text evidence="2">The sequence shown here is derived from an EMBL/GenBank/DDBJ whole genome shotgun (WGS) entry which is preliminary data.</text>
</comment>
<organism evidence="2 3">
    <name type="scientific">Polychaeton citri CBS 116435</name>
    <dbReference type="NCBI Taxonomy" id="1314669"/>
    <lineage>
        <taxon>Eukaryota</taxon>
        <taxon>Fungi</taxon>
        <taxon>Dikarya</taxon>
        <taxon>Ascomycota</taxon>
        <taxon>Pezizomycotina</taxon>
        <taxon>Dothideomycetes</taxon>
        <taxon>Dothideomycetidae</taxon>
        <taxon>Capnodiales</taxon>
        <taxon>Capnodiaceae</taxon>
        <taxon>Polychaeton</taxon>
    </lineage>
</organism>
<dbReference type="OrthoDB" id="5043642at2759"/>
<sequence length="404" mass="45631">MTALYVISIPIAISLVLVLLLRKVQAWQSRRQRASTPSLEEVKGVLFDPYEAIEPVGNGFVLDKTEPIKLRPFRPKYFLTMSLENTTLSDFILMDKTYVGRANLRRQLIKDHQDATVQCNHSAEAAVKEFYRWTTGTYLPRRYPMLYRLEAPHPESEKQQSQLLKNLVTGASSPTDADAMSPIDCLKTLGETVDTDFLFLLPSSTAPDGSPIYHLQAFVTCFPSGFSTRQKLGLPLAQIHAPVPGYAAKLEKSMDRFFARVEVGKIVKRANWSITTDDVLFCEEGTHIRENEDGEAGAEPKNERMLEANEHSIEEDIERQRENVKIENCRLRVERQTLHRLPVSKALVFAFKTYQERLEDVKADGDGNTLADAIDGLGIGNVPGMRVYKRGVVWGDRVAAYLRQ</sequence>
<feature type="chain" id="PRO_5040500003" evidence="1">
    <location>
        <begin position="27"/>
        <end position="404"/>
    </location>
</feature>
<keyword evidence="3" id="KW-1185">Reference proteome</keyword>
<dbReference type="EMBL" id="MU003771">
    <property type="protein sequence ID" value="KAF2724582.1"/>
    <property type="molecule type" value="Genomic_DNA"/>
</dbReference>
<dbReference type="InterPro" id="IPR021848">
    <property type="entry name" value="HODM_asu-like"/>
</dbReference>
<protein>
    <submittedName>
        <fullName evidence="2">Uncharacterized protein</fullName>
    </submittedName>
</protein>
<keyword evidence="1" id="KW-0732">Signal</keyword>
<proteinExistence type="predicted"/>
<evidence type="ECO:0000256" key="1">
    <source>
        <dbReference type="SAM" id="SignalP"/>
    </source>
</evidence>
<gene>
    <name evidence="2" type="ORF">K431DRAFT_262555</name>
</gene>
<evidence type="ECO:0000313" key="2">
    <source>
        <dbReference type="EMBL" id="KAF2724582.1"/>
    </source>
</evidence>
<dbReference type="Pfam" id="PF11927">
    <property type="entry name" value="HODM_asu-like"/>
    <property type="match status" value="1"/>
</dbReference>
<dbReference type="AlphaFoldDB" id="A0A9P4QGZ7"/>
<feature type="signal peptide" evidence="1">
    <location>
        <begin position="1"/>
        <end position="26"/>
    </location>
</feature>